<evidence type="ECO:0000313" key="4">
    <source>
        <dbReference type="EMBL" id="CAG9311000.1"/>
    </source>
</evidence>
<evidence type="ECO:0000259" key="3">
    <source>
        <dbReference type="PROSITE" id="PS51203"/>
    </source>
</evidence>
<dbReference type="SUPFAM" id="SSF49764">
    <property type="entry name" value="HSP20-like chaperones"/>
    <property type="match status" value="1"/>
</dbReference>
<dbReference type="InterPro" id="IPR052004">
    <property type="entry name" value="Dynein_assembly_factor_4"/>
</dbReference>
<feature type="repeat" description="TPR" evidence="1">
    <location>
        <begin position="230"/>
        <end position="263"/>
    </location>
</feature>
<dbReference type="Gene3D" id="2.60.40.790">
    <property type="match status" value="1"/>
</dbReference>
<keyword evidence="5" id="KW-1185">Reference proteome</keyword>
<organism evidence="4 5">
    <name type="scientific">Blepharisma stoltei</name>
    <dbReference type="NCBI Taxonomy" id="1481888"/>
    <lineage>
        <taxon>Eukaryota</taxon>
        <taxon>Sar</taxon>
        <taxon>Alveolata</taxon>
        <taxon>Ciliophora</taxon>
        <taxon>Postciliodesmatophora</taxon>
        <taxon>Heterotrichea</taxon>
        <taxon>Heterotrichida</taxon>
        <taxon>Blepharismidae</taxon>
        <taxon>Blepharisma</taxon>
    </lineage>
</organism>
<dbReference type="GO" id="GO:0036158">
    <property type="term" value="P:outer dynein arm assembly"/>
    <property type="evidence" value="ECO:0007669"/>
    <property type="project" value="TreeGrafter"/>
</dbReference>
<keyword evidence="1" id="KW-0802">TPR repeat</keyword>
<dbReference type="Gene3D" id="1.25.40.10">
    <property type="entry name" value="Tetratricopeptide repeat domain"/>
    <property type="match status" value="3"/>
</dbReference>
<dbReference type="PROSITE" id="PS51203">
    <property type="entry name" value="CS"/>
    <property type="match status" value="1"/>
</dbReference>
<dbReference type="PROSITE" id="PS50005">
    <property type="entry name" value="TPR"/>
    <property type="match status" value="3"/>
</dbReference>
<feature type="repeat" description="TPR" evidence="1">
    <location>
        <begin position="350"/>
        <end position="383"/>
    </location>
</feature>
<name>A0AAU9IAR4_9CILI</name>
<dbReference type="Proteomes" id="UP001162131">
    <property type="component" value="Unassembled WGS sequence"/>
</dbReference>
<dbReference type="InterPro" id="IPR011990">
    <property type="entry name" value="TPR-like_helical_dom_sf"/>
</dbReference>
<dbReference type="SUPFAM" id="SSF48452">
    <property type="entry name" value="TPR-like"/>
    <property type="match status" value="2"/>
</dbReference>
<feature type="coiled-coil region" evidence="2">
    <location>
        <begin position="106"/>
        <end position="158"/>
    </location>
</feature>
<dbReference type="InterPro" id="IPR019734">
    <property type="entry name" value="TPR_rpt"/>
</dbReference>
<dbReference type="GO" id="GO:0003341">
    <property type="term" value="P:cilium movement"/>
    <property type="evidence" value="ECO:0007669"/>
    <property type="project" value="TreeGrafter"/>
</dbReference>
<dbReference type="InterPro" id="IPR007052">
    <property type="entry name" value="CS_dom"/>
</dbReference>
<dbReference type="InterPro" id="IPR008978">
    <property type="entry name" value="HSP20-like_chaperone"/>
</dbReference>
<dbReference type="PANTHER" id="PTHR46492">
    <property type="entry name" value="DYNEIN ASSEMBLY FACTOR 4, AXONEMAL"/>
    <property type="match status" value="1"/>
</dbReference>
<dbReference type="SMART" id="SM00028">
    <property type="entry name" value="TPR"/>
    <property type="match status" value="8"/>
</dbReference>
<dbReference type="AlphaFoldDB" id="A0AAU9IAR4"/>
<reference evidence="4" key="1">
    <citation type="submission" date="2021-09" db="EMBL/GenBank/DDBJ databases">
        <authorList>
            <consortium name="AG Swart"/>
            <person name="Singh M."/>
            <person name="Singh A."/>
            <person name="Seah K."/>
            <person name="Emmerich C."/>
        </authorList>
    </citation>
    <scope>NUCLEOTIDE SEQUENCE</scope>
    <source>
        <strain evidence="4">ATCC30299</strain>
    </source>
</reference>
<gene>
    <name evidence="4" type="ORF">BSTOLATCC_MIC2709</name>
</gene>
<feature type="domain" description="CS" evidence="3">
    <location>
        <begin position="1"/>
        <end position="91"/>
    </location>
</feature>
<dbReference type="PANTHER" id="PTHR46492:SF1">
    <property type="entry name" value="DYNEIN AXONEMAL ASSEMBLY FACTOR 4"/>
    <property type="match status" value="1"/>
</dbReference>
<proteinExistence type="predicted"/>
<feature type="repeat" description="TPR" evidence="1">
    <location>
        <begin position="546"/>
        <end position="579"/>
    </location>
</feature>
<comment type="caution">
    <text evidence="4">The sequence shown here is derived from an EMBL/GenBank/DDBJ whole genome shotgun (WGS) entry which is preliminary data.</text>
</comment>
<sequence>MSKYTWEQEFEIIKITIPCRNPILSKKGYFDLFLSRNYVKFHLKSPKMFMEWDLAEDIDYKSPLNRAIAKETCLELILAKFIIGKSWESLICSDKDLSKQRRALSISEFEQNSKETQEALEKHKIEMDRFSVTEQMKLDDERRRVIEQKKEEEKIKAEQDIFSPSTIPSLNNEIFKERTDLPEVRGTFKQKIEFTPRKNPNVPARESNENEPPLPHNIKPLEGPVHESHPLWLKDKGNELFSKGDFESAISAYSNAIKADQNNLACLMNRAASYMKIYEFQKALDDLYKSFSLCTEDLLKGICKVRIGAILAWKGLISEAIDEYNSAKSFIPDDESIQKDIEMLEKRRESNLIKNKGDLLYKEDKIDEAKIEYTKSLEIDPENELSIANLAQIFLKKEDKNNCVEMCDKALELISHNLRLKCKVLLRKAEAIENKDESLALANQVLQIEPQNQHAKILASKYTSENNRVLYENLKQSASDAFKNGNAEEALKLYKEALGLCKKNKEEKASIYTNISACYLLLKNPQDVIITVDKAFKLEPKPSLQLRLHWRRAKAYAEMGQLYSATADLNQALKLDPDNQAIKQDLELIRKSQN</sequence>
<accession>A0AAU9IAR4</accession>
<dbReference type="Pfam" id="PF13414">
    <property type="entry name" value="TPR_11"/>
    <property type="match status" value="1"/>
</dbReference>
<keyword evidence="2" id="KW-0175">Coiled coil</keyword>
<dbReference type="EMBL" id="CAJZBQ010000003">
    <property type="protein sequence ID" value="CAG9311000.1"/>
    <property type="molecule type" value="Genomic_DNA"/>
</dbReference>
<evidence type="ECO:0000256" key="2">
    <source>
        <dbReference type="SAM" id="Coils"/>
    </source>
</evidence>
<dbReference type="GO" id="GO:0036159">
    <property type="term" value="P:inner dynein arm assembly"/>
    <property type="evidence" value="ECO:0007669"/>
    <property type="project" value="TreeGrafter"/>
</dbReference>
<protein>
    <recommendedName>
        <fullName evidence="3">CS domain-containing protein</fullName>
    </recommendedName>
</protein>
<evidence type="ECO:0000256" key="1">
    <source>
        <dbReference type="PROSITE-ProRule" id="PRU00339"/>
    </source>
</evidence>
<evidence type="ECO:0000313" key="5">
    <source>
        <dbReference type="Proteomes" id="UP001162131"/>
    </source>
</evidence>
<dbReference type="Pfam" id="PF13181">
    <property type="entry name" value="TPR_8"/>
    <property type="match status" value="3"/>
</dbReference>